<evidence type="ECO:0000313" key="3">
    <source>
        <dbReference type="Proteomes" id="UP000243924"/>
    </source>
</evidence>
<proteinExistence type="predicted"/>
<dbReference type="STRING" id="1434072.SAMN05216210_3121"/>
<evidence type="ECO:0000256" key="1">
    <source>
        <dbReference type="SAM" id="Phobius"/>
    </source>
</evidence>
<dbReference type="Proteomes" id="UP000243924">
    <property type="component" value="Chromosome I"/>
</dbReference>
<dbReference type="AlphaFoldDB" id="A0A1H2HKT4"/>
<protein>
    <submittedName>
        <fullName evidence="2">Uncharacterized protein</fullName>
    </submittedName>
</protein>
<keyword evidence="1" id="KW-1133">Transmembrane helix</keyword>
<keyword evidence="1" id="KW-0472">Membrane</keyword>
<organism evidence="2 3">
    <name type="scientific">Halopseudomonas salegens</name>
    <dbReference type="NCBI Taxonomy" id="1434072"/>
    <lineage>
        <taxon>Bacteria</taxon>
        <taxon>Pseudomonadati</taxon>
        <taxon>Pseudomonadota</taxon>
        <taxon>Gammaproteobacteria</taxon>
        <taxon>Pseudomonadales</taxon>
        <taxon>Pseudomonadaceae</taxon>
        <taxon>Halopseudomonas</taxon>
    </lineage>
</organism>
<gene>
    <name evidence="2" type="ORF">SAMN05216210_3121</name>
</gene>
<sequence>MSIDTLILWSYLWTALFVAAMLCFVVIFVIHFFVPKVLIATYFKEPYFSPKEIEFFTGFPFGYIRTVMFMRVVGWPSSGKKRGLTQAYKLSPSWFRRTSIIFVLIFVAVSVPMFMLGIFLYFSFCVFHGRC</sequence>
<keyword evidence="1" id="KW-0812">Transmembrane</keyword>
<dbReference type="EMBL" id="LT629787">
    <property type="protein sequence ID" value="SDU32491.1"/>
    <property type="molecule type" value="Genomic_DNA"/>
</dbReference>
<feature type="transmembrane region" description="Helical" evidence="1">
    <location>
        <begin position="100"/>
        <end position="127"/>
    </location>
</feature>
<evidence type="ECO:0000313" key="2">
    <source>
        <dbReference type="EMBL" id="SDU32491.1"/>
    </source>
</evidence>
<name>A0A1H2HKT4_9GAMM</name>
<keyword evidence="3" id="KW-1185">Reference proteome</keyword>
<feature type="transmembrane region" description="Helical" evidence="1">
    <location>
        <begin position="12"/>
        <end position="34"/>
    </location>
</feature>
<dbReference type="RefSeq" id="WP_157719226.1">
    <property type="nucleotide sequence ID" value="NZ_LT629787.1"/>
</dbReference>
<dbReference type="OrthoDB" id="7079312at2"/>
<accession>A0A1H2HKT4</accession>
<reference evidence="3" key="1">
    <citation type="submission" date="2016-10" db="EMBL/GenBank/DDBJ databases">
        <authorList>
            <person name="Varghese N."/>
            <person name="Submissions S."/>
        </authorList>
    </citation>
    <scope>NUCLEOTIDE SEQUENCE [LARGE SCALE GENOMIC DNA]</scope>
    <source>
        <strain evidence="3">CECT 8338</strain>
    </source>
</reference>